<dbReference type="NCBIfam" id="TIGR04030">
    <property type="entry name" value="perox_Avi_7169"/>
    <property type="match status" value="1"/>
</dbReference>
<dbReference type="NCBIfam" id="TIGR01926">
    <property type="entry name" value="peroxid_rel"/>
    <property type="match status" value="1"/>
</dbReference>
<dbReference type="InterPro" id="IPR004675">
    <property type="entry name" value="AhpD_core"/>
</dbReference>
<feature type="domain" description="Carboxymuconolactone decarboxylase-like" evidence="2">
    <location>
        <begin position="73"/>
        <end position="156"/>
    </location>
</feature>
<dbReference type="InterPro" id="IPR029032">
    <property type="entry name" value="AhpD-like"/>
</dbReference>
<dbReference type="Pfam" id="PF02627">
    <property type="entry name" value="CMD"/>
    <property type="match status" value="1"/>
</dbReference>
<feature type="compositionally biased region" description="Basic and acidic residues" evidence="1">
    <location>
        <begin position="16"/>
        <end position="27"/>
    </location>
</feature>
<evidence type="ECO:0000256" key="1">
    <source>
        <dbReference type="SAM" id="MobiDB-lite"/>
    </source>
</evidence>
<dbReference type="PANTHER" id="PTHR35446:SF2">
    <property type="entry name" value="CARBOXYMUCONOLACTONE DECARBOXYLASE-LIKE DOMAIN-CONTAINING PROTEIN"/>
    <property type="match status" value="1"/>
</dbReference>
<feature type="region of interest" description="Disordered" evidence="1">
    <location>
        <begin position="1"/>
        <end position="27"/>
    </location>
</feature>
<reference evidence="3 4" key="1">
    <citation type="journal article" date="2019" name="Nat. Commun.">
        <title>The antimicrobial potential of Streptomyces from insect microbiomes.</title>
        <authorList>
            <person name="Chevrette M.G."/>
            <person name="Carlson C.M."/>
            <person name="Ortega H.E."/>
            <person name="Thomas C."/>
            <person name="Ananiev G.E."/>
            <person name="Barns K.J."/>
            <person name="Book A.J."/>
            <person name="Cagnazzo J."/>
            <person name="Carlos C."/>
            <person name="Flanigan W."/>
            <person name="Grubbs K.J."/>
            <person name="Horn H.A."/>
            <person name="Hoffmann F.M."/>
            <person name="Klassen J.L."/>
            <person name="Knack J.J."/>
            <person name="Lewin G.R."/>
            <person name="McDonald B.R."/>
            <person name="Muller L."/>
            <person name="Melo W.G.P."/>
            <person name="Pinto-Tomas A.A."/>
            <person name="Schmitz A."/>
            <person name="Wendt-Pienkowski E."/>
            <person name="Wildman S."/>
            <person name="Zhao M."/>
            <person name="Zhang F."/>
            <person name="Bugni T.S."/>
            <person name="Andes D.R."/>
            <person name="Pupo M.T."/>
            <person name="Currie C.R."/>
        </authorList>
    </citation>
    <scope>NUCLEOTIDE SEQUENCE [LARGE SCALE GENOMIC DNA]</scope>
    <source>
        <strain evidence="3 4">SID5840</strain>
    </source>
</reference>
<dbReference type="InterPro" id="IPR010195">
    <property type="entry name" value="Uncharacterised_peroxidase-rel"/>
</dbReference>
<dbReference type="PANTHER" id="PTHR35446">
    <property type="entry name" value="SI:CH211-175M2.5"/>
    <property type="match status" value="1"/>
</dbReference>
<gene>
    <name evidence="3" type="ORF">GTW20_20710</name>
</gene>
<feature type="region of interest" description="Disordered" evidence="1">
    <location>
        <begin position="208"/>
        <end position="229"/>
    </location>
</feature>
<keyword evidence="3" id="KW-0560">Oxidoreductase</keyword>
<dbReference type="Gene3D" id="1.20.1290.10">
    <property type="entry name" value="AhpD-like"/>
    <property type="match status" value="1"/>
</dbReference>
<keyword evidence="3" id="KW-0575">Peroxidase</keyword>
<evidence type="ECO:0000313" key="4">
    <source>
        <dbReference type="Proteomes" id="UP000467124"/>
    </source>
</evidence>
<dbReference type="GO" id="GO:0051920">
    <property type="term" value="F:peroxiredoxin activity"/>
    <property type="evidence" value="ECO:0007669"/>
    <property type="project" value="InterPro"/>
</dbReference>
<sequence>MNAVPENTAATAPDLVTEHPDSRRPEHFTRSTVGWLPWLAPLTEGELTPRHREALVEESRARMPYFALLVRDPDALEARTRTDFDIFHNTEGGLPRAERELAAAAVSRFNGCVFCVSVHARLAARFSSRGEDVDRLLAEGVDTDTGDRLWNAVVRAAVALSRTPVEFGPEHVDELRAHGLSDIEIGDVINSASFFNWANRLMLSLGEPVHPHDRPGRTASGRANPEGDR</sequence>
<dbReference type="SUPFAM" id="SSF69118">
    <property type="entry name" value="AhpD-like"/>
    <property type="match status" value="1"/>
</dbReference>
<protein>
    <submittedName>
        <fullName evidence="3">Alkylhydroperoxidase domain protein</fullName>
    </submittedName>
</protein>
<dbReference type="Proteomes" id="UP000467124">
    <property type="component" value="Unassembled WGS sequence"/>
</dbReference>
<organism evidence="3 4">
    <name type="scientific">Nocardiopsis alba</name>
    <dbReference type="NCBI Taxonomy" id="53437"/>
    <lineage>
        <taxon>Bacteria</taxon>
        <taxon>Bacillati</taxon>
        <taxon>Actinomycetota</taxon>
        <taxon>Actinomycetes</taxon>
        <taxon>Streptosporangiales</taxon>
        <taxon>Nocardiopsidaceae</taxon>
        <taxon>Nocardiopsis</taxon>
    </lineage>
</organism>
<dbReference type="EMBL" id="WWHY01000001">
    <property type="protein sequence ID" value="MYR34601.1"/>
    <property type="molecule type" value="Genomic_DNA"/>
</dbReference>
<proteinExistence type="predicted"/>
<evidence type="ECO:0000313" key="3">
    <source>
        <dbReference type="EMBL" id="MYR34601.1"/>
    </source>
</evidence>
<comment type="caution">
    <text evidence="3">The sequence shown here is derived from an EMBL/GenBank/DDBJ whole genome shotgun (WGS) entry which is preliminary data.</text>
</comment>
<dbReference type="AlphaFoldDB" id="A0A7K2IXA0"/>
<dbReference type="RefSeq" id="WP_161111604.1">
    <property type="nucleotide sequence ID" value="NZ_WWHY01000001.1"/>
</dbReference>
<name>A0A7K2IXA0_9ACTN</name>
<evidence type="ECO:0000259" key="2">
    <source>
        <dbReference type="Pfam" id="PF02627"/>
    </source>
</evidence>
<dbReference type="InterPro" id="IPR003779">
    <property type="entry name" value="CMD-like"/>
</dbReference>
<dbReference type="InterPro" id="IPR023923">
    <property type="entry name" value="AhpD_Avi7169"/>
</dbReference>
<accession>A0A7K2IXA0</accession>
<dbReference type="NCBIfam" id="TIGR00778">
    <property type="entry name" value="ahpD_dom"/>
    <property type="match status" value="1"/>
</dbReference>